<organism evidence="4 5">
    <name type="scientific">Acacia crassicarpa</name>
    <name type="common">northern wattle</name>
    <dbReference type="NCBI Taxonomy" id="499986"/>
    <lineage>
        <taxon>Eukaryota</taxon>
        <taxon>Viridiplantae</taxon>
        <taxon>Streptophyta</taxon>
        <taxon>Embryophyta</taxon>
        <taxon>Tracheophyta</taxon>
        <taxon>Spermatophyta</taxon>
        <taxon>Magnoliopsida</taxon>
        <taxon>eudicotyledons</taxon>
        <taxon>Gunneridae</taxon>
        <taxon>Pentapetalae</taxon>
        <taxon>rosids</taxon>
        <taxon>fabids</taxon>
        <taxon>Fabales</taxon>
        <taxon>Fabaceae</taxon>
        <taxon>Caesalpinioideae</taxon>
        <taxon>mimosoid clade</taxon>
        <taxon>Acacieae</taxon>
        <taxon>Acacia</taxon>
    </lineage>
</organism>
<dbReference type="InterPro" id="IPR019156">
    <property type="entry name" value="Ataxin-10_domain"/>
</dbReference>
<comment type="caution">
    <text evidence="4">The sequence shown here is derived from an EMBL/GenBank/DDBJ whole genome shotgun (WGS) entry which is preliminary data.</text>
</comment>
<dbReference type="Proteomes" id="UP001293593">
    <property type="component" value="Unassembled WGS sequence"/>
</dbReference>
<dbReference type="InterPro" id="IPR051374">
    <property type="entry name" value="Ataxin-10/CTR86_families"/>
</dbReference>
<keyword evidence="2" id="KW-0131">Cell cycle</keyword>
<dbReference type="GO" id="GO:0051301">
    <property type="term" value="P:cell division"/>
    <property type="evidence" value="ECO:0007669"/>
    <property type="project" value="UniProtKB-KW"/>
</dbReference>
<dbReference type="SUPFAM" id="SSF48371">
    <property type="entry name" value="ARM repeat"/>
    <property type="match status" value="1"/>
</dbReference>
<keyword evidence="1" id="KW-0132">Cell division</keyword>
<gene>
    <name evidence="4" type="ORF">QN277_022797</name>
</gene>
<evidence type="ECO:0000259" key="3">
    <source>
        <dbReference type="Pfam" id="PF09759"/>
    </source>
</evidence>
<evidence type="ECO:0000313" key="5">
    <source>
        <dbReference type="Proteomes" id="UP001293593"/>
    </source>
</evidence>
<dbReference type="AlphaFoldDB" id="A0AAE1JKG6"/>
<evidence type="ECO:0000313" key="4">
    <source>
        <dbReference type="EMBL" id="KAK4269669.1"/>
    </source>
</evidence>
<reference evidence="4" key="1">
    <citation type="submission" date="2023-10" db="EMBL/GenBank/DDBJ databases">
        <title>Chromosome-level genome of the transformable northern wattle, Acacia crassicarpa.</title>
        <authorList>
            <person name="Massaro I."/>
            <person name="Sinha N.R."/>
            <person name="Poethig S."/>
            <person name="Leichty A.R."/>
        </authorList>
    </citation>
    <scope>NUCLEOTIDE SEQUENCE</scope>
    <source>
        <strain evidence="4">Acra3RX</strain>
        <tissue evidence="4">Leaf</tissue>
    </source>
</reference>
<dbReference type="InterPro" id="IPR016024">
    <property type="entry name" value="ARM-type_fold"/>
</dbReference>
<protein>
    <recommendedName>
        <fullName evidence="3">Ataxin-10 domain-containing protein</fullName>
    </recommendedName>
</protein>
<evidence type="ECO:0000256" key="2">
    <source>
        <dbReference type="ARBA" id="ARBA00023306"/>
    </source>
</evidence>
<dbReference type="GO" id="GO:0005829">
    <property type="term" value="C:cytosol"/>
    <property type="evidence" value="ECO:0007669"/>
    <property type="project" value="TreeGrafter"/>
</dbReference>
<dbReference type="PANTHER" id="PTHR13255:SF0">
    <property type="entry name" value="ATAXIN-10"/>
    <property type="match status" value="1"/>
</dbReference>
<accession>A0AAE1JKG6</accession>
<dbReference type="InterPro" id="IPR011989">
    <property type="entry name" value="ARM-like"/>
</dbReference>
<dbReference type="PANTHER" id="PTHR13255">
    <property type="entry name" value="ATAXIN-10"/>
    <property type="match status" value="1"/>
</dbReference>
<feature type="domain" description="Ataxin-10" evidence="3">
    <location>
        <begin position="394"/>
        <end position="488"/>
    </location>
</feature>
<sequence>MGDTNTLEYPISEQTLQLLFGASNSNDLEKSLEKLIEIAKSASGRSELASKRVLPAVLEIIRFVPCTSQHHFLSLSLKLLRNLCAGEIANQNLFIELKGVGIVSNRLRSLASSSDLDQGLVRVCLQVLANVSLAGKEHQLAIWEELYPNGFVYLARLRSRGICDPLCMIIYACCGGNPELVRNLYSDSGWWPIMVEILRTASFVGFGEDWLKLLLSRVCLEESQLPLLFSKLCSGDASEGKFSEFRDDQFSSEQAFLLRLVAEILNERISDVAVIKDFALFVYEIFKQSIGVLEHAPKAKSGIPTGCVGIDVLGYSISILRDICAQDDVENGGNKGDAEDVVDELLSHGFIDLLLSLLHDLEPPAIIRKAIKQSENRDQAESSRSWKPCVYKGFRRDIVALVGNCVYRRKHAQDEIREKNGIMILLQQCVTDEDNPFLREWGIWSVRNMLEGSEENQRAVAELEVQGSVDMPEISSLGLKVEVDQKTRRAKLVNVP</sequence>
<name>A0AAE1JKG6_9FABA</name>
<keyword evidence="5" id="KW-1185">Reference proteome</keyword>
<dbReference type="EMBL" id="JAWXYG010000006">
    <property type="protein sequence ID" value="KAK4269669.1"/>
    <property type="molecule type" value="Genomic_DNA"/>
</dbReference>
<evidence type="ECO:0000256" key="1">
    <source>
        <dbReference type="ARBA" id="ARBA00022618"/>
    </source>
</evidence>
<dbReference type="Gene3D" id="1.25.10.10">
    <property type="entry name" value="Leucine-rich Repeat Variant"/>
    <property type="match status" value="2"/>
</dbReference>
<proteinExistence type="predicted"/>
<dbReference type="Pfam" id="PF09759">
    <property type="entry name" value="Atx10homo_assoc"/>
    <property type="match status" value="1"/>
</dbReference>